<reference evidence="2" key="1">
    <citation type="journal article" date="2014" name="Int. J. Syst. Evol. Microbiol.">
        <title>Complete genome sequence of Corynebacterium casei LMG S-19264T (=DSM 44701T), isolated from a smear-ripened cheese.</title>
        <authorList>
            <consortium name="US DOE Joint Genome Institute (JGI-PGF)"/>
            <person name="Walter F."/>
            <person name="Albersmeier A."/>
            <person name="Kalinowski J."/>
            <person name="Ruckert C."/>
        </authorList>
    </citation>
    <scope>NUCLEOTIDE SEQUENCE</scope>
    <source>
        <strain evidence="2">JCM 4434</strain>
    </source>
</reference>
<dbReference type="AlphaFoldDB" id="A0A1E7N3T3"/>
<dbReference type="Proteomes" id="UP000037395">
    <property type="component" value="Unassembled WGS sequence"/>
</dbReference>
<evidence type="ECO:0000313" key="4">
    <source>
        <dbReference type="Proteomes" id="UP000037395"/>
    </source>
</evidence>
<organism evidence="3 4">
    <name type="scientific">Kitasatospora aureofaciens</name>
    <name type="common">Streptomyces aureofaciens</name>
    <dbReference type="NCBI Taxonomy" id="1894"/>
    <lineage>
        <taxon>Bacteria</taxon>
        <taxon>Bacillati</taxon>
        <taxon>Actinomycetota</taxon>
        <taxon>Actinomycetes</taxon>
        <taxon>Kitasatosporales</taxon>
        <taxon>Streptomycetaceae</taxon>
        <taxon>Kitasatospora</taxon>
    </lineage>
</organism>
<evidence type="ECO:0000313" key="3">
    <source>
        <dbReference type="EMBL" id="OEV35335.1"/>
    </source>
</evidence>
<dbReference type="KEGG" id="kau:B6264_23855"/>
<name>A0A1E7N3T3_KITAU</name>
<reference evidence="4" key="4">
    <citation type="submission" date="2016-08" db="EMBL/GenBank/DDBJ databases">
        <title>Sequencing, assembly and comparative genomics of S. aureofaciens ATCC 10762.</title>
        <authorList>
            <person name="Gradnigo J.S."/>
            <person name="Johnson N."/>
            <person name="Somerville G.A."/>
        </authorList>
    </citation>
    <scope>NUCLEOTIDE SEQUENCE [LARGE SCALE GENOMIC DNA]</scope>
    <source>
        <strain evidence="4">ATCC 10762 / DSM 40127 / CCM 3239 / JCM 4008 / LMG 5968 / NBRC 12843 / NCIMB 8234 / A-377</strain>
    </source>
</reference>
<evidence type="ECO:0000256" key="1">
    <source>
        <dbReference type="SAM" id="Phobius"/>
    </source>
</evidence>
<keyword evidence="1" id="KW-0812">Transmembrane</keyword>
<comment type="caution">
    <text evidence="3">The sequence shown here is derived from an EMBL/GenBank/DDBJ whole genome shotgun (WGS) entry which is preliminary data.</text>
</comment>
<dbReference type="Proteomes" id="UP000610124">
    <property type="component" value="Unassembled WGS sequence"/>
</dbReference>
<reference evidence="2" key="5">
    <citation type="submission" date="2020-09" db="EMBL/GenBank/DDBJ databases">
        <authorList>
            <person name="Sun Q."/>
            <person name="Ohkuma M."/>
        </authorList>
    </citation>
    <scope>NUCLEOTIDE SEQUENCE</scope>
    <source>
        <strain evidence="2">JCM 4434</strain>
    </source>
</reference>
<accession>A0A1E7N3T3</accession>
<feature type="transmembrane region" description="Helical" evidence="1">
    <location>
        <begin position="46"/>
        <end position="62"/>
    </location>
</feature>
<keyword evidence="1" id="KW-0472">Membrane</keyword>
<sequence>MKNLLGYLGFVLILGGGSGLLSDRLGGFRLFGFVRFLVPDGHETAGYAVLLVLGVLLAIPAARQG</sequence>
<gene>
    <name evidence="2" type="ORF">GCM10010502_06120</name>
    <name evidence="3" type="ORF">HS99_0032450</name>
</gene>
<protein>
    <submittedName>
        <fullName evidence="3">Uncharacterized protein</fullName>
    </submittedName>
</protein>
<dbReference type="RefSeq" id="WP_030278751.1">
    <property type="nucleotide sequence ID" value="NZ_BMUB01000001.1"/>
</dbReference>
<dbReference type="GeneID" id="97483790"/>
<keyword evidence="1" id="KW-1133">Transmembrane helix</keyword>
<dbReference type="EMBL" id="JPRF03000035">
    <property type="protein sequence ID" value="OEV35335.1"/>
    <property type="molecule type" value="Genomic_DNA"/>
</dbReference>
<keyword evidence="4" id="KW-1185">Reference proteome</keyword>
<accession>A0A8H9HF19</accession>
<dbReference type="EMBL" id="BMUB01000001">
    <property type="protein sequence ID" value="GGU58227.1"/>
    <property type="molecule type" value="Genomic_DNA"/>
</dbReference>
<proteinExistence type="predicted"/>
<reference evidence="3" key="3">
    <citation type="submission" date="2016-08" db="EMBL/GenBank/DDBJ databases">
        <title>Sequencing, Assembly and Comparative Genomics of S. aureofaciens ATCC 10762.</title>
        <authorList>
            <person name="Gradnigo J.S."/>
            <person name="Johnson N."/>
            <person name="Somerville G.A."/>
        </authorList>
    </citation>
    <scope>NUCLEOTIDE SEQUENCE [LARGE SCALE GENOMIC DNA]</scope>
    <source>
        <strain evidence="3">ATCC 10762</strain>
    </source>
</reference>
<reference evidence="3 4" key="2">
    <citation type="submission" date="2014-07" db="EMBL/GenBank/DDBJ databases">
        <authorList>
            <person name="Zhang J.E."/>
            <person name="Yang H."/>
            <person name="Guo J."/>
            <person name="Deng Z."/>
            <person name="Luo H."/>
            <person name="Luo M."/>
            <person name="Zhao B."/>
        </authorList>
    </citation>
    <scope>NUCLEOTIDE SEQUENCE [LARGE SCALE GENOMIC DNA]</scope>
    <source>
        <strain evidence="3">ATCC 10762</strain>
        <strain evidence="4">ATCC 10762 / DSM 40127 / CCM 3239 / JCM 4008 / LMG 5968 / NBRC 12843 / NCIMB 8234 / A-377</strain>
    </source>
</reference>
<evidence type="ECO:0000313" key="2">
    <source>
        <dbReference type="EMBL" id="GGU58227.1"/>
    </source>
</evidence>